<dbReference type="Proteomes" id="UP000255050">
    <property type="component" value="Unassembled WGS sequence"/>
</dbReference>
<feature type="region of interest" description="Disordered" evidence="1">
    <location>
        <begin position="60"/>
        <end position="117"/>
    </location>
</feature>
<feature type="compositionally biased region" description="Acidic residues" evidence="1">
    <location>
        <begin position="63"/>
        <end position="84"/>
    </location>
</feature>
<dbReference type="EMBL" id="UGJR01000002">
    <property type="protein sequence ID" value="STR41840.1"/>
    <property type="molecule type" value="Genomic_DNA"/>
</dbReference>
<protein>
    <submittedName>
        <fullName evidence="2">Hydroxymethyltransferase</fullName>
    </submittedName>
</protein>
<accession>A0A7H4M0B4</accession>
<gene>
    <name evidence="2" type="ORF">NCTC11694_03037</name>
</gene>
<keyword evidence="2" id="KW-0489">Methyltransferase</keyword>
<feature type="compositionally biased region" description="Acidic residues" evidence="1">
    <location>
        <begin position="92"/>
        <end position="117"/>
    </location>
</feature>
<evidence type="ECO:0000256" key="1">
    <source>
        <dbReference type="SAM" id="MobiDB-lite"/>
    </source>
</evidence>
<reference evidence="2 3" key="1">
    <citation type="submission" date="2018-06" db="EMBL/GenBank/DDBJ databases">
        <authorList>
            <consortium name="Pathogen Informatics"/>
            <person name="Doyle S."/>
        </authorList>
    </citation>
    <scope>NUCLEOTIDE SEQUENCE [LARGE SCALE GENOMIC DNA]</scope>
    <source>
        <strain evidence="2 3">NCTC11694</strain>
    </source>
</reference>
<proteinExistence type="predicted"/>
<keyword evidence="2" id="KW-0808">Transferase</keyword>
<dbReference type="GO" id="GO:0008168">
    <property type="term" value="F:methyltransferase activity"/>
    <property type="evidence" value="ECO:0007669"/>
    <property type="project" value="UniProtKB-KW"/>
</dbReference>
<evidence type="ECO:0000313" key="3">
    <source>
        <dbReference type="Proteomes" id="UP000255050"/>
    </source>
</evidence>
<sequence>MPLTLSGKSQGTVDVNEIIINNSRQLLLQPGESGTLFFSFAATQVPVKLSTFTLTLASSAQDETTDDAADEVEPEPEVPADDDTDSLKPEPEDNIPADEETDEVAPEPQEQGDDAVEEEEGMVIAASQLSTTSWYQRVTLTLTNLYSTLSILINLSWSLPPAGIPILTARSAVLCSAISP</sequence>
<dbReference type="GO" id="GO:0032259">
    <property type="term" value="P:methylation"/>
    <property type="evidence" value="ECO:0007669"/>
    <property type="project" value="UniProtKB-KW"/>
</dbReference>
<dbReference type="AlphaFoldDB" id="A0A7H4M0B4"/>
<name>A0A7H4M0B4_9ENTR</name>
<comment type="caution">
    <text evidence="2">The sequence shown here is derived from an EMBL/GenBank/DDBJ whole genome shotgun (WGS) entry which is preliminary data.</text>
</comment>
<organism evidence="2 3">
    <name type="scientific">Klebsiella michiganensis</name>
    <dbReference type="NCBI Taxonomy" id="1134687"/>
    <lineage>
        <taxon>Bacteria</taxon>
        <taxon>Pseudomonadati</taxon>
        <taxon>Pseudomonadota</taxon>
        <taxon>Gammaproteobacteria</taxon>
        <taxon>Enterobacterales</taxon>
        <taxon>Enterobacteriaceae</taxon>
        <taxon>Klebsiella/Raoultella group</taxon>
        <taxon>Klebsiella</taxon>
    </lineage>
</organism>
<evidence type="ECO:0000313" key="2">
    <source>
        <dbReference type="EMBL" id="STR41840.1"/>
    </source>
</evidence>